<protein>
    <submittedName>
        <fullName evidence="6">IPPT domain-containing protein</fullName>
    </submittedName>
</protein>
<dbReference type="PANTHER" id="PTHR11088:SF86">
    <property type="entry name" value="ADENYLATE ISOPENTENYLTRANSFERASE 4-RELATED"/>
    <property type="match status" value="1"/>
</dbReference>
<evidence type="ECO:0000256" key="2">
    <source>
        <dbReference type="ARBA" id="ARBA00022679"/>
    </source>
</evidence>
<dbReference type="Pfam" id="PF01715">
    <property type="entry name" value="IPPT"/>
    <property type="match status" value="2"/>
</dbReference>
<dbReference type="InterPro" id="IPR039657">
    <property type="entry name" value="Dimethylallyltransferase"/>
</dbReference>
<dbReference type="OrthoDB" id="775260at2759"/>
<keyword evidence="4" id="KW-0547">Nucleotide-binding</keyword>
<dbReference type="InterPro" id="IPR027417">
    <property type="entry name" value="P-loop_NTPase"/>
</dbReference>
<evidence type="ECO:0000313" key="7">
    <source>
        <dbReference type="Proteomes" id="UP000187406"/>
    </source>
</evidence>
<comment type="caution">
    <text evidence="6">The sequence shown here is derived from an EMBL/GenBank/DDBJ whole genome shotgun (WGS) entry which is preliminary data.</text>
</comment>
<dbReference type="Proteomes" id="UP000187406">
    <property type="component" value="Unassembled WGS sequence"/>
</dbReference>
<dbReference type="PANTHER" id="PTHR11088">
    <property type="entry name" value="TRNA DIMETHYLALLYLTRANSFERASE"/>
    <property type="match status" value="1"/>
</dbReference>
<organism evidence="6 7">
    <name type="scientific">Cephalotus follicularis</name>
    <name type="common">Albany pitcher plant</name>
    <dbReference type="NCBI Taxonomy" id="3775"/>
    <lineage>
        <taxon>Eukaryota</taxon>
        <taxon>Viridiplantae</taxon>
        <taxon>Streptophyta</taxon>
        <taxon>Embryophyta</taxon>
        <taxon>Tracheophyta</taxon>
        <taxon>Spermatophyta</taxon>
        <taxon>Magnoliopsida</taxon>
        <taxon>eudicotyledons</taxon>
        <taxon>Gunneridae</taxon>
        <taxon>Pentapetalae</taxon>
        <taxon>rosids</taxon>
        <taxon>fabids</taxon>
        <taxon>Oxalidales</taxon>
        <taxon>Cephalotaceae</taxon>
        <taxon>Cephalotus</taxon>
    </lineage>
</organism>
<dbReference type="STRING" id="3775.A0A1Q3BEP3"/>
<evidence type="ECO:0000256" key="1">
    <source>
        <dbReference type="ARBA" id="ARBA00005842"/>
    </source>
</evidence>
<dbReference type="GO" id="GO:0052381">
    <property type="term" value="F:tRNA dimethylallyltransferase activity"/>
    <property type="evidence" value="ECO:0007669"/>
    <property type="project" value="TreeGrafter"/>
</dbReference>
<dbReference type="EMBL" id="BDDD01000468">
    <property type="protein sequence ID" value="GAV66302.1"/>
    <property type="molecule type" value="Genomic_DNA"/>
</dbReference>
<keyword evidence="3" id="KW-0203">Cytokinin biosynthesis</keyword>
<dbReference type="GO" id="GO:0006400">
    <property type="term" value="P:tRNA modification"/>
    <property type="evidence" value="ECO:0007669"/>
    <property type="project" value="TreeGrafter"/>
</dbReference>
<proteinExistence type="inferred from homology"/>
<keyword evidence="5" id="KW-0067">ATP-binding</keyword>
<gene>
    <name evidence="6" type="ORF">CFOL_v3_09812</name>
</gene>
<dbReference type="GO" id="GO:0009824">
    <property type="term" value="F:AMP dimethylallyltransferase activity"/>
    <property type="evidence" value="ECO:0007669"/>
    <property type="project" value="TreeGrafter"/>
</dbReference>
<dbReference type="GO" id="GO:0005524">
    <property type="term" value="F:ATP binding"/>
    <property type="evidence" value="ECO:0007669"/>
    <property type="project" value="UniProtKB-KW"/>
</dbReference>
<dbReference type="GO" id="GO:0009691">
    <property type="term" value="P:cytokinin biosynthetic process"/>
    <property type="evidence" value="ECO:0007669"/>
    <property type="project" value="UniProtKB-KW"/>
</dbReference>
<dbReference type="Gene3D" id="3.40.50.300">
    <property type="entry name" value="P-loop containing nucleotide triphosphate hydrolases"/>
    <property type="match status" value="1"/>
</dbReference>
<comment type="similarity">
    <text evidence="1">Belongs to the IPP transferase family.</text>
</comment>
<reference evidence="7" key="1">
    <citation type="submission" date="2016-04" db="EMBL/GenBank/DDBJ databases">
        <title>Cephalotus genome sequencing.</title>
        <authorList>
            <person name="Fukushima K."/>
            <person name="Hasebe M."/>
            <person name="Fang X."/>
        </authorList>
    </citation>
    <scope>NUCLEOTIDE SEQUENCE [LARGE SCALE GENOMIC DNA]</scope>
    <source>
        <strain evidence="7">cv. St1</strain>
    </source>
</reference>
<accession>A0A1Q3BEP3</accession>
<sequence length="318" mass="36218">MDSTTTITAVHHHQRSSNKKEKIIVIMGATGTGKSKLSIHLATRFNAEIINSDKIQLYTGLDITTNKIPFNERQGIEHHLLGDFDPEDAELTASEFRSLAGFTIGDIVSRKKLPFLVGGSNSLIHGVLVDRFNPEEDVFDTGSNADPVSFELRYNCCFLWVDVSLPLLCDYLSKRVDDMIDAGMFEELTQFYQNDPVSQIGLTKSIGVPEFRSYFRRYPPSDTCSDEVSWDWVRRGVYEEAVRDIKKNTCQLARRQTEKILRLRKAGWDLHRLDATEAIRRAMTSAGDGDVFMEEWGDIWERQVVEPSVKIVKSFLEE</sequence>
<keyword evidence="2" id="KW-0808">Transferase</keyword>
<evidence type="ECO:0000256" key="3">
    <source>
        <dbReference type="ARBA" id="ARBA00022712"/>
    </source>
</evidence>
<dbReference type="InParanoid" id="A0A1Q3BEP3"/>
<evidence type="ECO:0000256" key="4">
    <source>
        <dbReference type="ARBA" id="ARBA00022741"/>
    </source>
</evidence>
<keyword evidence="7" id="KW-1185">Reference proteome</keyword>
<dbReference type="Gene3D" id="1.10.287.890">
    <property type="entry name" value="Crystal structure of tRNA isopentenylpyrophosphate transferase (bh2366) domain"/>
    <property type="match status" value="1"/>
</dbReference>
<dbReference type="AlphaFoldDB" id="A0A1Q3BEP3"/>
<dbReference type="SUPFAM" id="SSF52540">
    <property type="entry name" value="P-loop containing nucleoside triphosphate hydrolases"/>
    <property type="match status" value="1"/>
</dbReference>
<evidence type="ECO:0000313" key="6">
    <source>
        <dbReference type="EMBL" id="GAV66302.1"/>
    </source>
</evidence>
<name>A0A1Q3BEP3_CEPFO</name>
<dbReference type="GO" id="GO:0005739">
    <property type="term" value="C:mitochondrion"/>
    <property type="evidence" value="ECO:0007669"/>
    <property type="project" value="TreeGrafter"/>
</dbReference>
<evidence type="ECO:0000256" key="5">
    <source>
        <dbReference type="ARBA" id="ARBA00022840"/>
    </source>
</evidence>